<dbReference type="EMBL" id="MK450426">
    <property type="protein sequence ID" value="QAX94020.1"/>
    <property type="molecule type" value="Genomic_DNA"/>
</dbReference>
<protein>
    <submittedName>
        <fullName evidence="1">Uncharacterized protein</fullName>
    </submittedName>
</protein>
<reference evidence="1 2" key="1">
    <citation type="submission" date="2019-01" db="EMBL/GenBank/DDBJ databases">
        <authorList>
            <person name="Russe A."/>
            <person name="Sprabary S.L."/>
            <person name="Nayek S."/>
            <person name="Klug H.M."/>
            <person name="Layton S.R."/>
            <person name="Kim T."/>
            <person name="Hughes L.E."/>
            <person name="Garlena R.A."/>
            <person name="Russell D.A."/>
            <person name="Pope W.H."/>
            <person name="Jacobs-Sera D."/>
            <person name="Hatfull G.F."/>
        </authorList>
    </citation>
    <scope>NUCLEOTIDE SEQUENCE [LARGE SCALE GENOMIC DNA]</scope>
</reference>
<organism evidence="1 2">
    <name type="scientific">Streptomyces phage Euratis</name>
    <dbReference type="NCBI Taxonomy" id="2510569"/>
    <lineage>
        <taxon>Viruses</taxon>
        <taxon>Duplodnaviria</taxon>
        <taxon>Heunggongvirae</taxon>
        <taxon>Uroviricota</taxon>
        <taxon>Caudoviricetes</taxon>
        <taxon>Colingsworthviridae</taxon>
        <taxon>Vashvirus</taxon>
        <taxon>Vashvirus euratis</taxon>
    </lineage>
</organism>
<gene>
    <name evidence="1" type="primary">25</name>
    <name evidence="1" type="ORF">SEA_EURATIS_25</name>
</gene>
<evidence type="ECO:0000313" key="2">
    <source>
        <dbReference type="Proteomes" id="UP000290796"/>
    </source>
</evidence>
<evidence type="ECO:0000313" key="1">
    <source>
        <dbReference type="EMBL" id="QAX94020.1"/>
    </source>
</evidence>
<name>A0A411B105_9CAUD</name>
<proteinExistence type="predicted"/>
<dbReference type="Proteomes" id="UP000290796">
    <property type="component" value="Segment"/>
</dbReference>
<keyword evidence="2" id="KW-1185">Reference proteome</keyword>
<sequence length="64" mass="6893">MLATHTNRMHPYSLHLKSDEVVDVINECADAVNAARAVGIDLPSLAAIHTKLNALLGSKEQTRA</sequence>
<accession>A0A411B105</accession>